<evidence type="ECO:0000313" key="2">
    <source>
        <dbReference type="EMBL" id="OPJ71140.1"/>
    </source>
</evidence>
<feature type="region of interest" description="Disordered" evidence="1">
    <location>
        <begin position="1"/>
        <end position="27"/>
    </location>
</feature>
<feature type="region of interest" description="Disordered" evidence="1">
    <location>
        <begin position="50"/>
        <end position="108"/>
    </location>
</feature>
<feature type="compositionally biased region" description="Basic and acidic residues" evidence="1">
    <location>
        <begin position="90"/>
        <end position="107"/>
    </location>
</feature>
<dbReference type="AlphaFoldDB" id="A0A1V4JG50"/>
<reference evidence="2 3" key="1">
    <citation type="submission" date="2016-02" db="EMBL/GenBank/DDBJ databases">
        <title>Band-tailed pigeon sequencing and assembly.</title>
        <authorList>
            <person name="Soares A.E."/>
            <person name="Novak B.J."/>
            <person name="Rice E.S."/>
            <person name="O'Connell B."/>
            <person name="Chang D."/>
            <person name="Weber S."/>
            <person name="Shapiro B."/>
        </authorList>
    </citation>
    <scope>NUCLEOTIDE SEQUENCE [LARGE SCALE GENOMIC DNA]</scope>
    <source>
        <strain evidence="2">BTP2013</strain>
        <tissue evidence="2">Blood</tissue>
    </source>
</reference>
<feature type="compositionally biased region" description="Basic and acidic residues" evidence="1">
    <location>
        <begin position="163"/>
        <end position="174"/>
    </location>
</feature>
<feature type="region of interest" description="Disordered" evidence="1">
    <location>
        <begin position="163"/>
        <end position="183"/>
    </location>
</feature>
<keyword evidence="3" id="KW-1185">Reference proteome</keyword>
<proteinExistence type="predicted"/>
<dbReference type="OrthoDB" id="9402014at2759"/>
<accession>A0A1V4JG50</accession>
<comment type="caution">
    <text evidence="2">The sequence shown here is derived from an EMBL/GenBank/DDBJ whole genome shotgun (WGS) entry which is preliminary data.</text>
</comment>
<dbReference type="Proteomes" id="UP000190648">
    <property type="component" value="Unassembled WGS sequence"/>
</dbReference>
<evidence type="ECO:0000313" key="3">
    <source>
        <dbReference type="Proteomes" id="UP000190648"/>
    </source>
</evidence>
<dbReference type="EMBL" id="LSYS01007721">
    <property type="protein sequence ID" value="OPJ71140.1"/>
    <property type="molecule type" value="Genomic_DNA"/>
</dbReference>
<organism evidence="2 3">
    <name type="scientific">Patagioenas fasciata monilis</name>
    <dbReference type="NCBI Taxonomy" id="372326"/>
    <lineage>
        <taxon>Eukaryota</taxon>
        <taxon>Metazoa</taxon>
        <taxon>Chordata</taxon>
        <taxon>Craniata</taxon>
        <taxon>Vertebrata</taxon>
        <taxon>Euteleostomi</taxon>
        <taxon>Archelosauria</taxon>
        <taxon>Archosauria</taxon>
        <taxon>Dinosauria</taxon>
        <taxon>Saurischia</taxon>
        <taxon>Theropoda</taxon>
        <taxon>Coelurosauria</taxon>
        <taxon>Aves</taxon>
        <taxon>Neognathae</taxon>
        <taxon>Neoaves</taxon>
        <taxon>Columbimorphae</taxon>
        <taxon>Columbiformes</taxon>
        <taxon>Columbidae</taxon>
        <taxon>Patagioenas</taxon>
    </lineage>
</organism>
<sequence>MEEVSGEPEVCAIPPEPHAASCHPSENSGKSMLLLCRVSDLEFWGVDESLTPSVPFEPLPASDDERQQPASFNKPGQVNPADDALPEESMEYHDGQQNHPDFQDEGHMQNLKDLLRLQEMQMQEVLKTMKRLDDGTSKTSRLIAYKKASDTIKDGLEAIGRECEKQGKQEREGAELDLTSEEL</sequence>
<name>A0A1V4JG50_PATFA</name>
<evidence type="ECO:0000256" key="1">
    <source>
        <dbReference type="SAM" id="MobiDB-lite"/>
    </source>
</evidence>
<protein>
    <submittedName>
        <fullName evidence="2">Uncharacterized protein</fullName>
    </submittedName>
</protein>
<gene>
    <name evidence="2" type="ORF">AV530_017416</name>
</gene>